<proteinExistence type="predicted"/>
<dbReference type="SUPFAM" id="SSF52025">
    <property type="entry name" value="PA domain"/>
    <property type="match status" value="1"/>
</dbReference>
<organism evidence="9 10">
    <name type="scientific">Sphingobium yanoikuyae</name>
    <name type="common">Sphingomonas yanoikuyae</name>
    <dbReference type="NCBI Taxonomy" id="13690"/>
    <lineage>
        <taxon>Bacteria</taxon>
        <taxon>Pseudomonadati</taxon>
        <taxon>Pseudomonadota</taxon>
        <taxon>Alphaproteobacteria</taxon>
        <taxon>Sphingomonadales</taxon>
        <taxon>Sphingomonadaceae</taxon>
        <taxon>Sphingobium</taxon>
    </lineage>
</organism>
<dbReference type="InterPro" id="IPR045175">
    <property type="entry name" value="M28_fam"/>
</dbReference>
<reference evidence="9 10" key="1">
    <citation type="submission" date="2014-03" db="EMBL/GenBank/DDBJ databases">
        <title>Genome sequence of Sphingobium yanoikuyae B1.</title>
        <authorList>
            <person name="Gan H.M."/>
            <person name="Gan H.Y."/>
            <person name="Savka M.A."/>
        </authorList>
    </citation>
    <scope>NUCLEOTIDE SEQUENCE [LARGE SCALE GENOMIC DNA]</scope>
    <source>
        <strain evidence="9 10">B1</strain>
    </source>
</reference>
<dbReference type="CDD" id="cd04821">
    <property type="entry name" value="PA_M28_1_2"/>
    <property type="match status" value="1"/>
</dbReference>
<accession>A0A084EKA3</accession>
<keyword evidence="5" id="KW-0378">Hydrolase</keyword>
<evidence type="ECO:0000256" key="6">
    <source>
        <dbReference type="ARBA" id="ARBA00022833"/>
    </source>
</evidence>
<keyword evidence="3" id="KW-0479">Metal-binding</keyword>
<evidence type="ECO:0000256" key="5">
    <source>
        <dbReference type="ARBA" id="ARBA00022801"/>
    </source>
</evidence>
<dbReference type="InterPro" id="IPR046450">
    <property type="entry name" value="PA_dom_sf"/>
</dbReference>
<dbReference type="EMBL" id="JGVR01000016">
    <property type="protein sequence ID" value="KEZ18395.1"/>
    <property type="molecule type" value="Genomic_DNA"/>
</dbReference>
<evidence type="ECO:0000259" key="8">
    <source>
        <dbReference type="Pfam" id="PF04389"/>
    </source>
</evidence>
<dbReference type="eggNOG" id="COG2234">
    <property type="taxonomic scope" value="Bacteria"/>
</dbReference>
<dbReference type="Gene3D" id="3.40.630.10">
    <property type="entry name" value="Zn peptidases"/>
    <property type="match status" value="1"/>
</dbReference>
<dbReference type="RefSeq" id="WP_037520151.1">
    <property type="nucleotide sequence ID" value="NZ_JGVR01000016.1"/>
</dbReference>
<dbReference type="Pfam" id="PF04389">
    <property type="entry name" value="Peptidase_M28"/>
    <property type="match status" value="1"/>
</dbReference>
<feature type="signal peptide" evidence="7">
    <location>
        <begin position="1"/>
        <end position="31"/>
    </location>
</feature>
<dbReference type="PANTHER" id="PTHR12147">
    <property type="entry name" value="METALLOPEPTIDASE M28 FAMILY MEMBER"/>
    <property type="match status" value="1"/>
</dbReference>
<dbReference type="STRING" id="13690.AX777_00740"/>
<dbReference type="GO" id="GO:0008235">
    <property type="term" value="F:metalloexopeptidase activity"/>
    <property type="evidence" value="ECO:0007669"/>
    <property type="project" value="InterPro"/>
</dbReference>
<keyword evidence="6" id="KW-0862">Zinc</keyword>
<dbReference type="GO" id="GO:0046872">
    <property type="term" value="F:metal ion binding"/>
    <property type="evidence" value="ECO:0007669"/>
    <property type="project" value="UniProtKB-KW"/>
</dbReference>
<evidence type="ECO:0000256" key="4">
    <source>
        <dbReference type="ARBA" id="ARBA00022729"/>
    </source>
</evidence>
<evidence type="ECO:0000256" key="1">
    <source>
        <dbReference type="ARBA" id="ARBA00022438"/>
    </source>
</evidence>
<dbReference type="PATRIC" id="fig|13690.10.peg.2815"/>
<protein>
    <submittedName>
        <fullName evidence="9">Putative aminopeptidase</fullName>
    </submittedName>
</protein>
<dbReference type="GO" id="GO:0004177">
    <property type="term" value="F:aminopeptidase activity"/>
    <property type="evidence" value="ECO:0007669"/>
    <property type="project" value="UniProtKB-KW"/>
</dbReference>
<dbReference type="FunFam" id="3.40.630.10:FF:000088">
    <property type="entry name" value="Peptidase M20"/>
    <property type="match status" value="1"/>
</dbReference>
<keyword evidence="4 7" id="KW-0732">Signal</keyword>
<dbReference type="SUPFAM" id="SSF53187">
    <property type="entry name" value="Zn-dependent exopeptidases"/>
    <property type="match status" value="1"/>
</dbReference>
<keyword evidence="1 9" id="KW-0031">Aminopeptidase</keyword>
<dbReference type="GO" id="GO:0006508">
    <property type="term" value="P:proteolysis"/>
    <property type="evidence" value="ECO:0007669"/>
    <property type="project" value="UniProtKB-KW"/>
</dbReference>
<dbReference type="Proteomes" id="UP000028534">
    <property type="component" value="Unassembled WGS sequence"/>
</dbReference>
<sequence>MTMSPLSRASRAAWRTLACAGLLSASALAVAATTAPQFDVARIVNDIKILASDEFEGRGPATRAETKTIDYIAKQMAAAGLKPAGDKGTWFQDVPLRMSNITGTPSLSMAVGGAAQPLTQGTEIAVRAAETGQSAVKFANLPLVFVGYGVKAPERGWDDFKGVDLKGKIMVVLVNDPDFEGGEGDFGGKLMTYYGRWTYKYEEAARQGAAGVLVVHESEPASYGWATVKNSNTNTMFDIVRADPKSAHTQMEGWIQKDLAAKLLAASGVDFEAAKAAARKKDFKPITLKATMSADYAVKSEIITSHNVAGILPGSKYPDETVIYSAHWDHLGIGAPDAKGDTIYNGARDNASGTAALLELARAYAKGPKPERSVLFLAVTAEEKGLLGSEYYADNPLRPLATTAGVVNMDGPFAAEKTVNFSISGAAKLDLLTLLTQEGEKLGRHYTPDARPEAGSFYRSDHFPMAKRGVPAISFNPGRELVNGGAARGKELGDIYTRDRYHQPADQYDDSWNTSSWEGDMTLLYNVGRRVADGHDWPNWSSDSEFRAARDASQAQRK</sequence>
<dbReference type="PANTHER" id="PTHR12147:SF56">
    <property type="entry name" value="AMINOPEPTIDASE YDR415C-RELATED"/>
    <property type="match status" value="1"/>
</dbReference>
<dbReference type="InterPro" id="IPR007484">
    <property type="entry name" value="Peptidase_M28"/>
</dbReference>
<gene>
    <name evidence="9" type="ORF">CP98_02742</name>
</gene>
<name>A0A084EKA3_SPHYA</name>
<evidence type="ECO:0000256" key="3">
    <source>
        <dbReference type="ARBA" id="ARBA00022723"/>
    </source>
</evidence>
<evidence type="ECO:0000313" key="9">
    <source>
        <dbReference type="EMBL" id="KEZ18395.1"/>
    </source>
</evidence>
<evidence type="ECO:0000256" key="7">
    <source>
        <dbReference type="SAM" id="SignalP"/>
    </source>
</evidence>
<keyword evidence="2" id="KW-0645">Protease</keyword>
<comment type="caution">
    <text evidence="9">The sequence shown here is derived from an EMBL/GenBank/DDBJ whole genome shotgun (WGS) entry which is preliminary data.</text>
</comment>
<dbReference type="Gene3D" id="3.50.30.30">
    <property type="match status" value="1"/>
</dbReference>
<evidence type="ECO:0000256" key="2">
    <source>
        <dbReference type="ARBA" id="ARBA00022670"/>
    </source>
</evidence>
<dbReference type="AlphaFoldDB" id="A0A084EKA3"/>
<evidence type="ECO:0000313" key="10">
    <source>
        <dbReference type="Proteomes" id="UP000028534"/>
    </source>
</evidence>
<feature type="domain" description="Peptidase M28" evidence="8">
    <location>
        <begin position="307"/>
        <end position="514"/>
    </location>
</feature>
<feature type="chain" id="PRO_5001774175" evidence="7">
    <location>
        <begin position="32"/>
        <end position="558"/>
    </location>
</feature>